<keyword evidence="2" id="KW-1185">Reference proteome</keyword>
<reference evidence="1 2" key="1">
    <citation type="journal article" date="2015" name="Environ. Microbiol.">
        <title>Genome analyses suggest the presence of polyploidy and recent human-driven expansions in eight global populations of the honeybee pathogen Nosema ceranae.</title>
        <authorList>
            <person name="Pelin A."/>
            <person name="Selman M."/>
            <person name="Aris-Brosou S."/>
            <person name="Farinelli L."/>
            <person name="Corradi N."/>
        </authorList>
    </citation>
    <scope>NUCLEOTIDE SEQUENCE [LARGE SCALE GENOMIC DNA]</scope>
    <source>
        <strain evidence="1 2">PA08 1199</strain>
    </source>
</reference>
<dbReference type="GeneID" id="36320632"/>
<dbReference type="VEuPathDB" id="MicrosporidiaDB:G9O61_00g020420"/>
<protein>
    <submittedName>
        <fullName evidence="1">Zinc swim-zinc pmz-type protein</fullName>
    </submittedName>
</protein>
<comment type="caution">
    <text evidence="1">The sequence shown here is derived from an EMBL/GenBank/DDBJ whole genome shotgun (WGS) entry which is preliminary data.</text>
</comment>
<evidence type="ECO:0000313" key="1">
    <source>
        <dbReference type="EMBL" id="KKO74800.1"/>
    </source>
</evidence>
<proteinExistence type="predicted"/>
<name>A0A0F9WDA0_9MICR</name>
<sequence>MELNLTDTFKTKEDLIQHITDYASETHFKFNITETPRTLSFVCKGKQEFNCDASIVTCFKKKDNCFSIKRMNLKHKCPIANNEFANTDEFLRNEIFNNITDYSSIRVGEIVSILYHRGIRVGYSSVYNLLKSKNTEDIKLSFYRKLSSDNKSNDMTNSITEEFCTELSNINFDKLDVCYCSNMLFYKIKNYIDILYPLVEIKYHKRKEGIVIFGVLYDPIDEPVIYSCVVSDNNSDEEAIKYFLYNTNHSDYIIEYDPLLIKILEDLKINYFVKTRDICKYLYSNINNKGDIETYWNICNGINCKNTNDNLEDKENNNNLQIKQKPITSQFMSQMLHLDEIRFIKSKSNIKLLNINNLPECDVDYINYGVFSLSFYECINAIIKLSNDNLKLKKKFVRHDPKSLFGYNVVSRIERNESSILKEECKVDLENGICECGMYQDLLIPCVHACKCIREERLDPFLYVSSVYSKEQYNKLDEILPVMNINIKMSSDKFILKKGPGRPKKNNGKEMEIIVE</sequence>
<dbReference type="OrthoDB" id="2187956at2759"/>
<dbReference type="VEuPathDB" id="MicrosporidiaDB:AAJ76_4500034718"/>
<evidence type="ECO:0000313" key="2">
    <source>
        <dbReference type="Proteomes" id="UP000034350"/>
    </source>
</evidence>
<dbReference type="Proteomes" id="UP000034350">
    <property type="component" value="Unassembled WGS sequence"/>
</dbReference>
<accession>A0A0F9WDA0</accession>
<dbReference type="RefSeq" id="XP_024330542.1">
    <property type="nucleotide sequence ID" value="XM_024475685.1"/>
</dbReference>
<dbReference type="EMBL" id="JPQZ01000045">
    <property type="protein sequence ID" value="KKO74800.1"/>
    <property type="molecule type" value="Genomic_DNA"/>
</dbReference>
<dbReference type="AlphaFoldDB" id="A0A0F9WDA0"/>
<gene>
    <name evidence="1" type="ORF">AAJ76_4500034718</name>
</gene>
<organism evidence="1 2">
    <name type="scientific">Vairimorpha ceranae</name>
    <dbReference type="NCBI Taxonomy" id="40302"/>
    <lineage>
        <taxon>Eukaryota</taxon>
        <taxon>Fungi</taxon>
        <taxon>Fungi incertae sedis</taxon>
        <taxon>Microsporidia</taxon>
        <taxon>Nosematidae</taxon>
        <taxon>Vairimorpha</taxon>
    </lineage>
</organism>
<dbReference type="VEuPathDB" id="MicrosporidiaDB:G9O61_00g021870"/>